<evidence type="ECO:0000256" key="4">
    <source>
        <dbReference type="ARBA" id="ARBA00023163"/>
    </source>
</evidence>
<evidence type="ECO:0000256" key="6">
    <source>
        <dbReference type="SAM" id="MobiDB-lite"/>
    </source>
</evidence>
<dbReference type="InterPro" id="IPR002100">
    <property type="entry name" value="TF_MADSbox"/>
</dbReference>
<evidence type="ECO:0000256" key="1">
    <source>
        <dbReference type="ARBA" id="ARBA00004123"/>
    </source>
</evidence>
<keyword evidence="9" id="KW-1185">Reference proteome</keyword>
<name>A0A803M4F8_CHEQI</name>
<dbReference type="InterPro" id="IPR036879">
    <property type="entry name" value="TF_MADSbox_sf"/>
</dbReference>
<keyword evidence="4" id="KW-0804">Transcription</keyword>
<dbReference type="AlphaFoldDB" id="A0A803M4F8"/>
<dbReference type="SMART" id="SM00432">
    <property type="entry name" value="MADS"/>
    <property type="match status" value="1"/>
</dbReference>
<reference evidence="8" key="1">
    <citation type="journal article" date="2017" name="Nature">
        <title>The genome of Chenopodium quinoa.</title>
        <authorList>
            <person name="Jarvis D.E."/>
            <person name="Ho Y.S."/>
            <person name="Lightfoot D.J."/>
            <person name="Schmoeckel S.M."/>
            <person name="Li B."/>
            <person name="Borm T.J.A."/>
            <person name="Ohyanagi H."/>
            <person name="Mineta K."/>
            <person name="Michell C.T."/>
            <person name="Saber N."/>
            <person name="Kharbatia N.M."/>
            <person name="Rupper R.R."/>
            <person name="Sharp A.R."/>
            <person name="Dally N."/>
            <person name="Boughton B.A."/>
            <person name="Woo Y.H."/>
            <person name="Gao G."/>
            <person name="Schijlen E.G.W.M."/>
            <person name="Guo X."/>
            <person name="Momin A.A."/>
            <person name="Negrao S."/>
            <person name="Al-Babili S."/>
            <person name="Gehring C."/>
            <person name="Roessner U."/>
            <person name="Jung C."/>
            <person name="Murphy K."/>
            <person name="Arold S.T."/>
            <person name="Gojobori T."/>
            <person name="van der Linden C.G."/>
            <person name="van Loo E.N."/>
            <person name="Jellen E.N."/>
            <person name="Maughan P.J."/>
            <person name="Tester M."/>
        </authorList>
    </citation>
    <scope>NUCLEOTIDE SEQUENCE [LARGE SCALE GENOMIC DNA]</scope>
    <source>
        <strain evidence="8">cv. PI 614886</strain>
    </source>
</reference>
<organism evidence="8 9">
    <name type="scientific">Chenopodium quinoa</name>
    <name type="common">Quinoa</name>
    <dbReference type="NCBI Taxonomy" id="63459"/>
    <lineage>
        <taxon>Eukaryota</taxon>
        <taxon>Viridiplantae</taxon>
        <taxon>Streptophyta</taxon>
        <taxon>Embryophyta</taxon>
        <taxon>Tracheophyta</taxon>
        <taxon>Spermatophyta</taxon>
        <taxon>Magnoliopsida</taxon>
        <taxon>eudicotyledons</taxon>
        <taxon>Gunneridae</taxon>
        <taxon>Pentapetalae</taxon>
        <taxon>Caryophyllales</taxon>
        <taxon>Chenopodiaceae</taxon>
        <taxon>Chenopodioideae</taxon>
        <taxon>Atripliceae</taxon>
        <taxon>Chenopodium</taxon>
    </lineage>
</organism>
<evidence type="ECO:0000256" key="2">
    <source>
        <dbReference type="ARBA" id="ARBA00023015"/>
    </source>
</evidence>
<feature type="domain" description="MADS-box" evidence="7">
    <location>
        <begin position="1"/>
        <end position="54"/>
    </location>
</feature>
<dbReference type="Proteomes" id="UP000596660">
    <property type="component" value="Unplaced"/>
</dbReference>
<reference evidence="8" key="2">
    <citation type="submission" date="2021-03" db="UniProtKB">
        <authorList>
            <consortium name="EnsemblPlants"/>
        </authorList>
    </citation>
    <scope>IDENTIFICATION</scope>
</reference>
<dbReference type="PROSITE" id="PS50066">
    <property type="entry name" value="MADS_BOX_2"/>
    <property type="match status" value="1"/>
</dbReference>
<dbReference type="FunFam" id="3.40.1810.10:FF:000006">
    <property type="entry name" value="Agamous-like MADS-box protein AGL62"/>
    <property type="match status" value="1"/>
</dbReference>
<dbReference type="EnsemblPlants" id="AUR62023331-RA">
    <property type="protein sequence ID" value="AUR62023331-RA:cds"/>
    <property type="gene ID" value="AUR62023331"/>
</dbReference>
<dbReference type="Gramene" id="AUR62023331-RA">
    <property type="protein sequence ID" value="AUR62023331-RA:cds"/>
    <property type="gene ID" value="AUR62023331"/>
</dbReference>
<feature type="compositionally biased region" description="Polar residues" evidence="6">
    <location>
        <begin position="66"/>
        <end position="78"/>
    </location>
</feature>
<dbReference type="GO" id="GO:0005634">
    <property type="term" value="C:nucleus"/>
    <property type="evidence" value="ECO:0007669"/>
    <property type="project" value="UniProtKB-SubCell"/>
</dbReference>
<dbReference type="GO" id="GO:0000978">
    <property type="term" value="F:RNA polymerase II cis-regulatory region sequence-specific DNA binding"/>
    <property type="evidence" value="ECO:0007669"/>
    <property type="project" value="TreeGrafter"/>
</dbReference>
<dbReference type="Pfam" id="PF00319">
    <property type="entry name" value="SRF-TF"/>
    <property type="match status" value="1"/>
</dbReference>
<evidence type="ECO:0000256" key="5">
    <source>
        <dbReference type="ARBA" id="ARBA00023242"/>
    </source>
</evidence>
<dbReference type="GO" id="GO:0000981">
    <property type="term" value="F:DNA-binding transcription factor activity, RNA polymerase II-specific"/>
    <property type="evidence" value="ECO:0007669"/>
    <property type="project" value="TreeGrafter"/>
</dbReference>
<keyword evidence="3" id="KW-0238">DNA-binding</keyword>
<dbReference type="SUPFAM" id="SSF55455">
    <property type="entry name" value="SRF-like"/>
    <property type="match status" value="1"/>
</dbReference>
<proteinExistence type="predicted"/>
<dbReference type="OMA" id="VHYDIVE"/>
<dbReference type="GO" id="GO:0046983">
    <property type="term" value="F:protein dimerization activity"/>
    <property type="evidence" value="ECO:0007669"/>
    <property type="project" value="InterPro"/>
</dbReference>
<dbReference type="PANTHER" id="PTHR11945">
    <property type="entry name" value="MADS BOX PROTEIN"/>
    <property type="match status" value="1"/>
</dbReference>
<evidence type="ECO:0000259" key="7">
    <source>
        <dbReference type="PROSITE" id="PS50066"/>
    </source>
</evidence>
<accession>A0A803M4F8</accession>
<protein>
    <recommendedName>
        <fullName evidence="7">MADS-box domain-containing protein</fullName>
    </recommendedName>
</protein>
<dbReference type="Gene3D" id="3.40.1810.10">
    <property type="entry name" value="Transcription factor, MADS-box"/>
    <property type="match status" value="1"/>
</dbReference>
<keyword evidence="2" id="KW-0805">Transcription regulation</keyword>
<dbReference type="PRINTS" id="PR00404">
    <property type="entry name" value="MADSDOMAIN"/>
</dbReference>
<evidence type="ECO:0000313" key="9">
    <source>
        <dbReference type="Proteomes" id="UP000596660"/>
    </source>
</evidence>
<keyword evidence="5" id="KW-0539">Nucleus</keyword>
<dbReference type="PANTHER" id="PTHR11945:SF776">
    <property type="entry name" value="AGAMOUS-LIKE 50-RELATED"/>
    <property type="match status" value="1"/>
</dbReference>
<comment type="subcellular location">
    <subcellularLocation>
        <location evidence="1">Nucleus</location>
    </subcellularLocation>
</comment>
<dbReference type="Gene3D" id="6.10.140.920">
    <property type="match status" value="1"/>
</dbReference>
<evidence type="ECO:0000256" key="3">
    <source>
        <dbReference type="ARBA" id="ARBA00023125"/>
    </source>
</evidence>
<evidence type="ECO:0000313" key="8">
    <source>
        <dbReference type="EnsemblPlants" id="AUR62023331-RA:cds"/>
    </source>
</evidence>
<sequence length="213" mass="23670">MARIKNPSHRQVTFSKRRLGLFKKASEICTLCGVEAIIIVFSPGQKIFSFGYPNVDSIVDHYLSRNPTSRQTSSNGTKSEGVGGQQSSTMRELNLQLTKILDLLETEKSRGDVFNTLKRKPNQCWWEAPIDKLGLHELKILSASMEDLKKNIANQSNFLEKTLSSSSALGMNKGNGAGVSDQQHFDLKSIEAKIEGFALPDHLIGTFHAPKFF</sequence>
<feature type="region of interest" description="Disordered" evidence="6">
    <location>
        <begin position="66"/>
        <end position="88"/>
    </location>
</feature>